<evidence type="ECO:0000313" key="3">
    <source>
        <dbReference type="Proteomes" id="UP001500279"/>
    </source>
</evidence>
<dbReference type="EMBL" id="BAAAEW010000006">
    <property type="protein sequence ID" value="GAA0745921.1"/>
    <property type="molecule type" value="Genomic_DNA"/>
</dbReference>
<dbReference type="Pfam" id="PF07238">
    <property type="entry name" value="PilZ"/>
    <property type="match status" value="1"/>
</dbReference>
<dbReference type="InterPro" id="IPR009875">
    <property type="entry name" value="PilZ_domain"/>
</dbReference>
<evidence type="ECO:0000313" key="2">
    <source>
        <dbReference type="EMBL" id="GAA0745921.1"/>
    </source>
</evidence>
<accession>A0ABP3V3M4</accession>
<comment type="caution">
    <text evidence="2">The sequence shown here is derived from an EMBL/GenBank/DDBJ whole genome shotgun (WGS) entry which is preliminary data.</text>
</comment>
<reference evidence="3" key="1">
    <citation type="journal article" date="2019" name="Int. J. Syst. Evol. Microbiol.">
        <title>The Global Catalogue of Microorganisms (GCM) 10K type strain sequencing project: providing services to taxonomists for standard genome sequencing and annotation.</title>
        <authorList>
            <consortium name="The Broad Institute Genomics Platform"/>
            <consortium name="The Broad Institute Genome Sequencing Center for Infectious Disease"/>
            <person name="Wu L."/>
            <person name="Ma J."/>
        </authorList>
    </citation>
    <scope>NUCLEOTIDE SEQUENCE [LARGE SCALE GENOMIC DNA]</scope>
    <source>
        <strain evidence="3">JCM 15503</strain>
    </source>
</reference>
<protein>
    <recommendedName>
        <fullName evidence="1">PilZ domain-containing protein</fullName>
    </recommendedName>
</protein>
<proteinExistence type="predicted"/>
<gene>
    <name evidence="2" type="ORF">GCM10009107_12890</name>
</gene>
<keyword evidence="3" id="KW-1185">Reference proteome</keyword>
<dbReference type="Proteomes" id="UP001500279">
    <property type="component" value="Unassembled WGS sequence"/>
</dbReference>
<feature type="domain" description="PilZ" evidence="1">
    <location>
        <begin position="8"/>
        <end position="113"/>
    </location>
</feature>
<organism evidence="2 3">
    <name type="scientific">Ideonella azotifigens</name>
    <dbReference type="NCBI Taxonomy" id="513160"/>
    <lineage>
        <taxon>Bacteria</taxon>
        <taxon>Pseudomonadati</taxon>
        <taxon>Pseudomonadota</taxon>
        <taxon>Betaproteobacteria</taxon>
        <taxon>Burkholderiales</taxon>
        <taxon>Sphaerotilaceae</taxon>
        <taxon>Ideonella</taxon>
    </lineage>
</organism>
<dbReference type="SUPFAM" id="SSF141371">
    <property type="entry name" value="PilZ domain-like"/>
    <property type="match status" value="1"/>
</dbReference>
<dbReference type="Gene3D" id="2.40.10.220">
    <property type="entry name" value="predicted glycosyltransferase like domains"/>
    <property type="match status" value="1"/>
</dbReference>
<name>A0ABP3V3M4_9BURK</name>
<dbReference type="RefSeq" id="WP_141287851.1">
    <property type="nucleotide sequence ID" value="NZ_BAAAEW010000006.1"/>
</dbReference>
<evidence type="ECO:0000259" key="1">
    <source>
        <dbReference type="Pfam" id="PF07238"/>
    </source>
</evidence>
<sequence>MAELKGAERRLHERKPLRGTAQLVFPSQPPLEVRTWDISAGGIAIIASANPPPKLRCVIRFVVPLLTGGGTPVEVKVQVAHSVLSSNHGAFMVGLQFEGLSAAGEQAVARFLKGQ</sequence>